<keyword evidence="2" id="KW-0472">Membrane</keyword>
<gene>
    <name evidence="4" type="ORF">LzC2_37090</name>
</gene>
<keyword evidence="3" id="KW-0732">Signal</keyword>
<feature type="region of interest" description="Disordered" evidence="1">
    <location>
        <begin position="288"/>
        <end position="316"/>
    </location>
</feature>
<evidence type="ECO:0000256" key="2">
    <source>
        <dbReference type="SAM" id="Phobius"/>
    </source>
</evidence>
<proteinExistence type="predicted"/>
<reference evidence="4 5" key="1">
    <citation type="journal article" date="2020" name="Syst. Appl. Microbiol.">
        <title>Alienimonas chondri sp. nov., a novel planctomycete isolated from the biofilm of the red alga Chondrus crispus.</title>
        <authorList>
            <person name="Vitorino I."/>
            <person name="Albuquerque L."/>
            <person name="Wiegand S."/>
            <person name="Kallscheuer N."/>
            <person name="da Costa M.S."/>
            <person name="Lobo-da-Cunha A."/>
            <person name="Jogler C."/>
            <person name="Lage O.M."/>
        </authorList>
    </citation>
    <scope>NUCLEOTIDE SEQUENCE [LARGE SCALE GENOMIC DNA]</scope>
    <source>
        <strain evidence="4 5">LzC2</strain>
    </source>
</reference>
<feature type="signal peptide" evidence="3">
    <location>
        <begin position="1"/>
        <end position="32"/>
    </location>
</feature>
<evidence type="ECO:0000256" key="3">
    <source>
        <dbReference type="SAM" id="SignalP"/>
    </source>
</evidence>
<name>A0ABX1VKC6_9PLAN</name>
<comment type="caution">
    <text evidence="4">The sequence shown here is derived from an EMBL/GenBank/DDBJ whole genome shotgun (WGS) entry which is preliminary data.</text>
</comment>
<sequence>MARLARSADTSIPRWGLAIALWAGLSAGAALAGGAQDAAAATGSDDSRDGLPVEAEAGGGEMTSDPEGDVPPAPVDAERFGIVKDDTLGVRPEEGALYEAVLDELRAADPATLAAEADRFRAERREALNLSDKHDFPVFPDLFNHPELYRGQAVTMIGQARKITQYPAGPSAADPEEQRVSVVLYTDDAQTNPAVVIALNAPGLPRGDDLLEPVKVTGRFFKRWGYEAQDGKLRIAPLILADRIESVKVAAPPPAAPFVLGLIVAVSVVGLSAGLWAWWLRPKRRKGTVAAGGGETPDLVGFTPPADDEPEFPRGE</sequence>
<dbReference type="EMBL" id="WTPX01000172">
    <property type="protein sequence ID" value="NNJ27602.1"/>
    <property type="molecule type" value="Genomic_DNA"/>
</dbReference>
<evidence type="ECO:0008006" key="6">
    <source>
        <dbReference type="Google" id="ProtNLM"/>
    </source>
</evidence>
<evidence type="ECO:0000313" key="4">
    <source>
        <dbReference type="EMBL" id="NNJ27602.1"/>
    </source>
</evidence>
<accession>A0ABX1VKC6</accession>
<feature type="transmembrane region" description="Helical" evidence="2">
    <location>
        <begin position="258"/>
        <end position="279"/>
    </location>
</feature>
<feature type="chain" id="PRO_5046836311" description="Secreted protein" evidence="3">
    <location>
        <begin position="33"/>
        <end position="316"/>
    </location>
</feature>
<feature type="compositionally biased region" description="Low complexity" evidence="1">
    <location>
        <begin position="34"/>
        <end position="44"/>
    </location>
</feature>
<keyword evidence="2" id="KW-1133">Transmembrane helix</keyword>
<protein>
    <recommendedName>
        <fullName evidence="6">Secreted protein</fullName>
    </recommendedName>
</protein>
<evidence type="ECO:0000313" key="5">
    <source>
        <dbReference type="Proteomes" id="UP000609651"/>
    </source>
</evidence>
<keyword evidence="5" id="KW-1185">Reference proteome</keyword>
<dbReference type="RefSeq" id="WP_171189511.1">
    <property type="nucleotide sequence ID" value="NZ_WTPX01000172.1"/>
</dbReference>
<dbReference type="Proteomes" id="UP000609651">
    <property type="component" value="Unassembled WGS sequence"/>
</dbReference>
<feature type="region of interest" description="Disordered" evidence="1">
    <location>
        <begin position="34"/>
        <end position="76"/>
    </location>
</feature>
<keyword evidence="2" id="KW-0812">Transmembrane</keyword>
<organism evidence="4 5">
    <name type="scientific">Alienimonas chondri</name>
    <dbReference type="NCBI Taxonomy" id="2681879"/>
    <lineage>
        <taxon>Bacteria</taxon>
        <taxon>Pseudomonadati</taxon>
        <taxon>Planctomycetota</taxon>
        <taxon>Planctomycetia</taxon>
        <taxon>Planctomycetales</taxon>
        <taxon>Planctomycetaceae</taxon>
        <taxon>Alienimonas</taxon>
    </lineage>
</organism>
<evidence type="ECO:0000256" key="1">
    <source>
        <dbReference type="SAM" id="MobiDB-lite"/>
    </source>
</evidence>